<feature type="transmembrane region" description="Helical" evidence="5">
    <location>
        <begin position="59"/>
        <end position="79"/>
    </location>
</feature>
<sequence length="111" mass="12634">MLVNILRLSWFLLAVAFLVGITNQQDKKIVKALIYSRISYLVVLSLEVILTIRCFTTQPVLATVNFLLVICTISFVDIAYQRKIQGTGDRIIPIITIMLMIASWGWLLLLH</sequence>
<dbReference type="AlphaFoldDB" id="A0A0R2CPV2"/>
<evidence type="ECO:0000256" key="5">
    <source>
        <dbReference type="SAM" id="Phobius"/>
    </source>
</evidence>
<dbReference type="Pfam" id="PF07457">
    <property type="entry name" value="DUF1516"/>
    <property type="match status" value="1"/>
</dbReference>
<keyword evidence="3 5" id="KW-1133">Transmembrane helix</keyword>
<evidence type="ECO:0000256" key="3">
    <source>
        <dbReference type="ARBA" id="ARBA00022989"/>
    </source>
</evidence>
<keyword evidence="1" id="KW-1003">Cell membrane</keyword>
<evidence type="ECO:0000313" key="7">
    <source>
        <dbReference type="Proteomes" id="UP000051586"/>
    </source>
</evidence>
<dbReference type="Proteomes" id="UP000051586">
    <property type="component" value="Unassembled WGS sequence"/>
</dbReference>
<accession>A0A0R2CPV2</accession>
<evidence type="ECO:0000313" key="6">
    <source>
        <dbReference type="EMBL" id="KRM91860.1"/>
    </source>
</evidence>
<organism evidence="6 7">
    <name type="scientific">Fructilactobacillus florum DSM 22689 = JCM 16035</name>
    <dbReference type="NCBI Taxonomy" id="1423745"/>
    <lineage>
        <taxon>Bacteria</taxon>
        <taxon>Bacillati</taxon>
        <taxon>Bacillota</taxon>
        <taxon>Bacilli</taxon>
        <taxon>Lactobacillales</taxon>
        <taxon>Lactobacillaceae</taxon>
        <taxon>Fructilactobacillus</taxon>
    </lineage>
</organism>
<feature type="transmembrane region" description="Helical" evidence="5">
    <location>
        <begin position="91"/>
        <end position="110"/>
    </location>
</feature>
<dbReference type="RefSeq" id="WP_009166728.1">
    <property type="nucleotide sequence ID" value="NZ_AYZI01000003.1"/>
</dbReference>
<name>A0A0R2CPV2_9LACO</name>
<proteinExistence type="predicted"/>
<evidence type="ECO:0000256" key="2">
    <source>
        <dbReference type="ARBA" id="ARBA00022692"/>
    </source>
</evidence>
<evidence type="ECO:0000256" key="1">
    <source>
        <dbReference type="ARBA" id="ARBA00022475"/>
    </source>
</evidence>
<feature type="transmembrane region" description="Helical" evidence="5">
    <location>
        <begin position="34"/>
        <end position="52"/>
    </location>
</feature>
<reference evidence="6 7" key="1">
    <citation type="journal article" date="2015" name="Genome Announc.">
        <title>Expanding the biotechnology potential of lactobacilli through comparative genomics of 213 strains and associated genera.</title>
        <authorList>
            <person name="Sun Z."/>
            <person name="Harris H.M."/>
            <person name="McCann A."/>
            <person name="Guo C."/>
            <person name="Argimon S."/>
            <person name="Zhang W."/>
            <person name="Yang X."/>
            <person name="Jeffery I.B."/>
            <person name="Cooney J.C."/>
            <person name="Kagawa T.F."/>
            <person name="Liu W."/>
            <person name="Song Y."/>
            <person name="Salvetti E."/>
            <person name="Wrobel A."/>
            <person name="Rasinkangas P."/>
            <person name="Parkhill J."/>
            <person name="Rea M.C."/>
            <person name="O'Sullivan O."/>
            <person name="Ritari J."/>
            <person name="Douillard F.P."/>
            <person name="Paul Ross R."/>
            <person name="Yang R."/>
            <person name="Briner A.E."/>
            <person name="Felis G.E."/>
            <person name="de Vos W.M."/>
            <person name="Barrangou R."/>
            <person name="Klaenhammer T.R."/>
            <person name="Caufield P.W."/>
            <person name="Cui Y."/>
            <person name="Zhang H."/>
            <person name="O'Toole P.W."/>
        </authorList>
    </citation>
    <scope>NUCLEOTIDE SEQUENCE [LARGE SCALE GENOMIC DNA]</scope>
    <source>
        <strain evidence="6 7">DSM 22689</strain>
    </source>
</reference>
<dbReference type="PATRIC" id="fig|1423745.4.peg.725"/>
<comment type="caution">
    <text evidence="6">The sequence shown here is derived from an EMBL/GenBank/DDBJ whole genome shotgun (WGS) entry which is preliminary data.</text>
</comment>
<dbReference type="InterPro" id="IPR010899">
    <property type="entry name" value="UPF0344"/>
</dbReference>
<dbReference type="EMBL" id="AYZI01000003">
    <property type="protein sequence ID" value="KRM91860.1"/>
    <property type="molecule type" value="Genomic_DNA"/>
</dbReference>
<protein>
    <recommendedName>
        <fullName evidence="8">DUF1516 family protein</fullName>
    </recommendedName>
</protein>
<evidence type="ECO:0008006" key="8">
    <source>
        <dbReference type="Google" id="ProtNLM"/>
    </source>
</evidence>
<keyword evidence="2 5" id="KW-0812">Transmembrane</keyword>
<keyword evidence="4 5" id="KW-0472">Membrane</keyword>
<gene>
    <name evidence="6" type="ORF">FC87_GL000685</name>
</gene>
<evidence type="ECO:0000256" key="4">
    <source>
        <dbReference type="ARBA" id="ARBA00023136"/>
    </source>
</evidence>